<dbReference type="EMBL" id="ML734968">
    <property type="protein sequence ID" value="KAB8205695.1"/>
    <property type="molecule type" value="Genomic_DNA"/>
</dbReference>
<sequence>MHLKHRYRLVNDLNCSLWDMSVRIDIILPFSLVNALQWPYFIKLILNFMRTKPAS</sequence>
<evidence type="ECO:0000313" key="3">
    <source>
        <dbReference type="Proteomes" id="UP000326532"/>
    </source>
</evidence>
<keyword evidence="1" id="KW-0472">Membrane</keyword>
<keyword evidence="1" id="KW-1133">Transmembrane helix</keyword>
<evidence type="ECO:0000256" key="1">
    <source>
        <dbReference type="SAM" id="Phobius"/>
    </source>
</evidence>
<protein>
    <submittedName>
        <fullName evidence="2">Uncharacterized protein</fullName>
    </submittedName>
</protein>
<reference evidence="2 3" key="1">
    <citation type="submission" date="2019-04" db="EMBL/GenBank/DDBJ databases">
        <title>Fungal friends and foes A comparative genomics study of 23 Aspergillus species from section Flavi.</title>
        <authorList>
            <consortium name="DOE Joint Genome Institute"/>
            <person name="Kjaerbolling I."/>
            <person name="Vesth T.C."/>
            <person name="Frisvad J.C."/>
            <person name="Nybo J.L."/>
            <person name="Theobald S."/>
            <person name="Kildgaard S."/>
            <person name="Petersen T.I."/>
            <person name="Kuo A."/>
            <person name="Sato A."/>
            <person name="Lyhne E.K."/>
            <person name="Kogle M.E."/>
            <person name="Wiebenga A."/>
            <person name="Kun R.S."/>
            <person name="Lubbers R.J."/>
            <person name="Makela M.R."/>
            <person name="Barry K."/>
            <person name="Chovatia M."/>
            <person name="Clum A."/>
            <person name="Daum C."/>
            <person name="Haridas S."/>
            <person name="He G."/>
            <person name="LaButti K."/>
            <person name="Lipzen A."/>
            <person name="Mondo S."/>
            <person name="Pangilinan J."/>
            <person name="Riley R."/>
            <person name="Salamov A."/>
            <person name="Simmons B.A."/>
            <person name="Magnuson J.K."/>
            <person name="Henrissat B."/>
            <person name="Mortensen U.H."/>
            <person name="Larsen T.O."/>
            <person name="De vries R.P."/>
            <person name="Grigoriev I.V."/>
            <person name="Machida M."/>
            <person name="Baker S.E."/>
            <person name="Andersen M.R."/>
        </authorList>
    </citation>
    <scope>NUCLEOTIDE SEQUENCE [LARGE SCALE GENOMIC DNA]</scope>
    <source>
        <strain evidence="2 3">CBS 117618</strain>
    </source>
</reference>
<keyword evidence="3" id="KW-1185">Reference proteome</keyword>
<proteinExistence type="predicted"/>
<keyword evidence="1" id="KW-0812">Transmembrane</keyword>
<dbReference type="VEuPathDB" id="FungiDB:BDV34DRAFT_195055"/>
<dbReference type="AlphaFoldDB" id="A0A5N6DKQ5"/>
<evidence type="ECO:0000313" key="2">
    <source>
        <dbReference type="EMBL" id="KAB8205695.1"/>
    </source>
</evidence>
<dbReference type="Proteomes" id="UP000326532">
    <property type="component" value="Unassembled WGS sequence"/>
</dbReference>
<feature type="transmembrane region" description="Helical" evidence="1">
    <location>
        <begin position="26"/>
        <end position="46"/>
    </location>
</feature>
<gene>
    <name evidence="2" type="ORF">BDV34DRAFT_195055</name>
</gene>
<name>A0A5N6DKQ5_ASPPA</name>
<accession>A0A5N6DKQ5</accession>
<organism evidence="2 3">
    <name type="scientific">Aspergillus parasiticus</name>
    <dbReference type="NCBI Taxonomy" id="5067"/>
    <lineage>
        <taxon>Eukaryota</taxon>
        <taxon>Fungi</taxon>
        <taxon>Dikarya</taxon>
        <taxon>Ascomycota</taxon>
        <taxon>Pezizomycotina</taxon>
        <taxon>Eurotiomycetes</taxon>
        <taxon>Eurotiomycetidae</taxon>
        <taxon>Eurotiales</taxon>
        <taxon>Aspergillaceae</taxon>
        <taxon>Aspergillus</taxon>
        <taxon>Aspergillus subgen. Circumdati</taxon>
    </lineage>
</organism>